<evidence type="ECO:0000256" key="5">
    <source>
        <dbReference type="ARBA" id="ARBA00022622"/>
    </source>
</evidence>
<evidence type="ECO:0000256" key="3">
    <source>
        <dbReference type="ARBA" id="ARBA00010031"/>
    </source>
</evidence>
<evidence type="ECO:0000256" key="1">
    <source>
        <dbReference type="ARBA" id="ARBA00004589"/>
    </source>
</evidence>
<sequence>MASTIIVAYFIFVAAAAQSLVPLLTLPDCPRNCILSILPSAPSFGCLSIDPVCLCKSTGYNMSLLSCATTQCSPTEVTQLIKAENGWCDLVGRIPTPTPSLIPLPFQGSTVLTALNGAKTPSSKNRLLSGK</sequence>
<feature type="disulfide bond" evidence="9">
    <location>
        <begin position="55"/>
        <end position="88"/>
    </location>
</feature>
<keyword evidence="7 9" id="KW-1015">Disulfide bond</keyword>
<evidence type="ECO:0000256" key="4">
    <source>
        <dbReference type="ARBA" id="ARBA00022525"/>
    </source>
</evidence>
<evidence type="ECO:0000256" key="6">
    <source>
        <dbReference type="ARBA" id="ARBA00022729"/>
    </source>
</evidence>
<feature type="domain" description="CFEM" evidence="11">
    <location>
        <begin position="1"/>
        <end position="117"/>
    </location>
</feature>
<keyword evidence="6 10" id="KW-0732">Signal</keyword>
<feature type="signal peptide" evidence="10">
    <location>
        <begin position="1"/>
        <end position="17"/>
    </location>
</feature>
<dbReference type="PROSITE" id="PS52012">
    <property type="entry name" value="CFEM"/>
    <property type="match status" value="1"/>
</dbReference>
<proteinExistence type="inferred from homology"/>
<evidence type="ECO:0000256" key="2">
    <source>
        <dbReference type="ARBA" id="ARBA00004613"/>
    </source>
</evidence>
<evidence type="ECO:0000256" key="10">
    <source>
        <dbReference type="SAM" id="SignalP"/>
    </source>
</evidence>
<gene>
    <name evidence="12" type="ORF">Plec18167_004137</name>
</gene>
<evidence type="ECO:0000313" key="12">
    <source>
        <dbReference type="EMBL" id="KAL1878842.1"/>
    </source>
</evidence>
<comment type="caution">
    <text evidence="12">The sequence shown here is derived from an EMBL/GenBank/DDBJ whole genome shotgun (WGS) entry which is preliminary data.</text>
</comment>
<evidence type="ECO:0000256" key="8">
    <source>
        <dbReference type="ARBA" id="ARBA00023288"/>
    </source>
</evidence>
<feature type="disulfide bond" evidence="9">
    <location>
        <begin position="46"/>
        <end position="53"/>
    </location>
</feature>
<reference evidence="12 13" key="1">
    <citation type="journal article" date="2024" name="IMA Fungus">
        <title>IMA Genome - F19 : A genome assembly and annotation guide to empower mycologists, including annotated draft genome sequences of Ceratocystis pirilliformis, Diaporthe australafricana, Fusarium ophioides, Paecilomyces lecythidis, and Sporothrix stenoceras.</title>
        <authorList>
            <person name="Aylward J."/>
            <person name="Wilson A.M."/>
            <person name="Visagie C.M."/>
            <person name="Spraker J."/>
            <person name="Barnes I."/>
            <person name="Buitendag C."/>
            <person name="Ceriani C."/>
            <person name="Del Mar Angel L."/>
            <person name="du Plessis D."/>
            <person name="Fuchs T."/>
            <person name="Gasser K."/>
            <person name="Kramer D."/>
            <person name="Li W."/>
            <person name="Munsamy K."/>
            <person name="Piso A."/>
            <person name="Price J.L."/>
            <person name="Sonnekus B."/>
            <person name="Thomas C."/>
            <person name="van der Nest A."/>
            <person name="van Dijk A."/>
            <person name="van Heerden A."/>
            <person name="van Vuuren N."/>
            <person name="Yilmaz N."/>
            <person name="Duong T.A."/>
            <person name="van der Merwe N.A."/>
            <person name="Wingfield M.J."/>
            <person name="Wingfield B.D."/>
        </authorList>
    </citation>
    <scope>NUCLEOTIDE SEQUENCE [LARGE SCALE GENOMIC DNA]</scope>
    <source>
        <strain evidence="12 13">CMW 18167</strain>
    </source>
</reference>
<dbReference type="Proteomes" id="UP001583193">
    <property type="component" value="Unassembled WGS sequence"/>
</dbReference>
<evidence type="ECO:0000259" key="11">
    <source>
        <dbReference type="PROSITE" id="PS52012"/>
    </source>
</evidence>
<comment type="subcellular location">
    <subcellularLocation>
        <location evidence="1">Membrane</location>
        <topology evidence="1">Lipid-anchor</topology>
        <topology evidence="1">GPI-anchor</topology>
    </subcellularLocation>
    <subcellularLocation>
        <location evidence="2">Secreted</location>
    </subcellularLocation>
</comment>
<keyword evidence="4" id="KW-0964">Secreted</keyword>
<dbReference type="EMBL" id="JAVDPF010000011">
    <property type="protein sequence ID" value="KAL1878842.1"/>
    <property type="molecule type" value="Genomic_DNA"/>
</dbReference>
<organism evidence="12 13">
    <name type="scientific">Paecilomyces lecythidis</name>
    <dbReference type="NCBI Taxonomy" id="3004212"/>
    <lineage>
        <taxon>Eukaryota</taxon>
        <taxon>Fungi</taxon>
        <taxon>Dikarya</taxon>
        <taxon>Ascomycota</taxon>
        <taxon>Pezizomycotina</taxon>
        <taxon>Eurotiomycetes</taxon>
        <taxon>Eurotiomycetidae</taxon>
        <taxon>Eurotiales</taxon>
        <taxon>Thermoascaceae</taxon>
        <taxon>Paecilomyces</taxon>
    </lineage>
</organism>
<comment type="similarity">
    <text evidence="3">Belongs to the RBT5 family.</text>
</comment>
<comment type="caution">
    <text evidence="9">Lacks conserved residue(s) required for the propagation of feature annotation.</text>
</comment>
<evidence type="ECO:0000256" key="9">
    <source>
        <dbReference type="PROSITE-ProRule" id="PRU01356"/>
    </source>
</evidence>
<dbReference type="SMART" id="SM00747">
    <property type="entry name" value="CFEM"/>
    <property type="match status" value="1"/>
</dbReference>
<keyword evidence="8" id="KW-0449">Lipoprotein</keyword>
<name>A0ABR3XTB9_9EURO</name>
<keyword evidence="5" id="KW-0325">Glycoprotein</keyword>
<accession>A0ABR3XTB9</accession>
<evidence type="ECO:0000256" key="7">
    <source>
        <dbReference type="ARBA" id="ARBA00023157"/>
    </source>
</evidence>
<protein>
    <recommendedName>
        <fullName evidence="11">CFEM domain-containing protein</fullName>
    </recommendedName>
</protein>
<keyword evidence="9" id="KW-0479">Metal-binding</keyword>
<evidence type="ECO:0000313" key="13">
    <source>
        <dbReference type="Proteomes" id="UP001583193"/>
    </source>
</evidence>
<dbReference type="InterPro" id="IPR008427">
    <property type="entry name" value="Extracellular_membr_CFEM_dom"/>
</dbReference>
<feature type="chain" id="PRO_5046859602" description="CFEM domain-containing protein" evidence="10">
    <location>
        <begin position="18"/>
        <end position="131"/>
    </location>
</feature>
<keyword evidence="13" id="KW-1185">Reference proteome</keyword>
<keyword evidence="5" id="KW-0472">Membrane</keyword>
<dbReference type="Pfam" id="PF05730">
    <property type="entry name" value="CFEM"/>
    <property type="match status" value="1"/>
</dbReference>
<keyword evidence="5" id="KW-0336">GPI-anchor</keyword>
<keyword evidence="9" id="KW-0408">Iron</keyword>
<keyword evidence="9" id="KW-0349">Heme</keyword>
<feature type="binding site" description="axial binding residue" evidence="9">
    <location>
        <position position="50"/>
    </location>
    <ligand>
        <name>heme</name>
        <dbReference type="ChEBI" id="CHEBI:30413"/>
    </ligand>
    <ligandPart>
        <name>Fe</name>
        <dbReference type="ChEBI" id="CHEBI:18248"/>
    </ligandPart>
</feature>